<dbReference type="SUPFAM" id="SSF63829">
    <property type="entry name" value="Calcium-dependent phosphotriesterase"/>
    <property type="match status" value="1"/>
</dbReference>
<evidence type="ECO:0000313" key="3">
    <source>
        <dbReference type="Proteomes" id="UP000243797"/>
    </source>
</evidence>
<evidence type="ECO:0000256" key="1">
    <source>
        <dbReference type="SAM" id="MobiDB-lite"/>
    </source>
</evidence>
<dbReference type="Proteomes" id="UP000243797">
    <property type="component" value="Unassembled WGS sequence"/>
</dbReference>
<dbReference type="AlphaFoldDB" id="A0A2K1QU84"/>
<reference evidence="2 3" key="1">
    <citation type="submission" date="2017-06" db="EMBL/GenBank/DDBJ databases">
        <title>Draft genome sequence of a variant of Elsinoe murrayae.</title>
        <authorList>
            <person name="Cheng Q."/>
        </authorList>
    </citation>
    <scope>NUCLEOTIDE SEQUENCE [LARGE SCALE GENOMIC DNA]</scope>
    <source>
        <strain evidence="2 3">CQ-2017a</strain>
    </source>
</reference>
<protein>
    <submittedName>
        <fullName evidence="2">Uncharacterized protein</fullName>
    </submittedName>
</protein>
<feature type="compositionally biased region" description="Polar residues" evidence="1">
    <location>
        <begin position="216"/>
        <end position="229"/>
    </location>
</feature>
<sequence length="235" mass="25339">MVKPFEFTRAYRHAIAQDFVSSSGEPYAYAPGGLRRWGEESHHIQTSATPDSVAVRRDGTIAVAIARDIHIYNSTYDLIKTLHVPEAPRSLLFQPGPAGQLLTFSDDYQHEPSILLWDLSAADPQPGIDAQSLSTIITAATTQLTTDLSSHHINLSPSSVTSPQENLTDLVDRTLAQHTATHHFHLSGRLALSFGANPSPPPGPTSSTSPAFVRTPTATHPGTYTSTPSPRDATL</sequence>
<keyword evidence="3" id="KW-1185">Reference proteome</keyword>
<feature type="region of interest" description="Disordered" evidence="1">
    <location>
        <begin position="193"/>
        <end position="235"/>
    </location>
</feature>
<name>A0A2K1QU84_9PEZI</name>
<organism evidence="2 3">
    <name type="scientific">Sphaceloma murrayae</name>
    <dbReference type="NCBI Taxonomy" id="2082308"/>
    <lineage>
        <taxon>Eukaryota</taxon>
        <taxon>Fungi</taxon>
        <taxon>Dikarya</taxon>
        <taxon>Ascomycota</taxon>
        <taxon>Pezizomycotina</taxon>
        <taxon>Dothideomycetes</taxon>
        <taxon>Dothideomycetidae</taxon>
        <taxon>Myriangiales</taxon>
        <taxon>Elsinoaceae</taxon>
        <taxon>Sphaceloma</taxon>
    </lineage>
</organism>
<gene>
    <name evidence="2" type="ORF">CAC42_5167</name>
</gene>
<evidence type="ECO:0000313" key="2">
    <source>
        <dbReference type="EMBL" id="PNS18628.1"/>
    </source>
</evidence>
<proteinExistence type="predicted"/>
<dbReference type="OrthoDB" id="1367865at2759"/>
<comment type="caution">
    <text evidence="2">The sequence shown here is derived from an EMBL/GenBank/DDBJ whole genome shotgun (WGS) entry which is preliminary data.</text>
</comment>
<dbReference type="EMBL" id="NKHZ01000039">
    <property type="protein sequence ID" value="PNS18628.1"/>
    <property type="molecule type" value="Genomic_DNA"/>
</dbReference>
<dbReference type="STRING" id="2082308.A0A2K1QU84"/>
<accession>A0A2K1QU84</accession>
<dbReference type="InParanoid" id="A0A2K1QU84"/>